<dbReference type="InterPro" id="IPR006565">
    <property type="entry name" value="BTP"/>
</dbReference>
<dbReference type="PANTHER" id="PTHR46338:SF13">
    <property type="entry name" value="TRANSCRIPTION INITIATION FACTOR TFIID SUBUNIT 8-LIKE"/>
    <property type="match status" value="1"/>
</dbReference>
<evidence type="ECO:0000256" key="1">
    <source>
        <dbReference type="ARBA" id="ARBA00004123"/>
    </source>
</evidence>
<keyword evidence="5" id="KW-1133">Transmembrane helix</keyword>
<evidence type="ECO:0000256" key="4">
    <source>
        <dbReference type="ARBA" id="ARBA00023242"/>
    </source>
</evidence>
<dbReference type="GO" id="GO:0046982">
    <property type="term" value="F:protein heterodimerization activity"/>
    <property type="evidence" value="ECO:0007669"/>
    <property type="project" value="InterPro"/>
</dbReference>
<keyword evidence="3" id="KW-0804">Transcription</keyword>
<sequence length="351" mass="39596">MKKKKVKDSSRLSKESDLESSDFNTAVMRIAVAQMCHSVGYQGVQISALKTLTDVAIRYLRSLAKYSTTSANSTGRTQCNLFDIVRALEELHSDIGFHGNAEPNRRLNILTDSSILRDTMNFVYRSREIPFAKPLPRRSPTLPSNPPCFSNQNTKWNHVPSWLPDFPKSSDAGEKPIFTASNESETAWEKKMRSTESNKQISKLPENRKKISFKIGGGKNEIEMTYGVDLKSGVCKGGKRISCQIYDDDRFSDASSSRKKKLEESSSRTKMIARHSFLPLACYSYFFWLLAYYNLDKFINWLLLLLPTIAVMCSSSIGSHNRLPAVSYPPASPPSSPHVRIHSYNFPPWSG</sequence>
<evidence type="ECO:0000256" key="3">
    <source>
        <dbReference type="ARBA" id="ARBA00023163"/>
    </source>
</evidence>
<feature type="domain" description="Bromodomain associated" evidence="6">
    <location>
        <begin position="21"/>
        <end position="97"/>
    </location>
</feature>
<evidence type="ECO:0000313" key="7">
    <source>
        <dbReference type="EMBL" id="CAH1415565.1"/>
    </source>
</evidence>
<comment type="subcellular location">
    <subcellularLocation>
        <location evidence="1">Nucleus</location>
    </subcellularLocation>
</comment>
<name>A0AAU9LNK4_9ASTR</name>
<dbReference type="PANTHER" id="PTHR46338">
    <property type="entry name" value="TRANSCRIPTION INITIATION FACTOR TFIID SUBUNIT 8"/>
    <property type="match status" value="1"/>
</dbReference>
<gene>
    <name evidence="7" type="ORF">LVIROSA_LOCUS3400</name>
</gene>
<dbReference type="GO" id="GO:0005669">
    <property type="term" value="C:transcription factor TFIID complex"/>
    <property type="evidence" value="ECO:0007669"/>
    <property type="project" value="InterPro"/>
</dbReference>
<dbReference type="Pfam" id="PF07524">
    <property type="entry name" value="Bromo_TP"/>
    <property type="match status" value="1"/>
</dbReference>
<dbReference type="InterPro" id="IPR037818">
    <property type="entry name" value="TAF8"/>
</dbReference>
<comment type="caution">
    <text evidence="7">The sequence shown here is derived from an EMBL/GenBank/DDBJ whole genome shotgun (WGS) entry which is preliminary data.</text>
</comment>
<evidence type="ECO:0000256" key="2">
    <source>
        <dbReference type="ARBA" id="ARBA00023015"/>
    </source>
</evidence>
<accession>A0AAU9LNK4</accession>
<dbReference type="EMBL" id="CAKMRJ010000001">
    <property type="protein sequence ID" value="CAH1415565.1"/>
    <property type="molecule type" value="Genomic_DNA"/>
</dbReference>
<keyword evidence="5" id="KW-0472">Membrane</keyword>
<keyword evidence="4" id="KW-0539">Nucleus</keyword>
<proteinExistence type="predicted"/>
<keyword evidence="5" id="KW-0812">Transmembrane</keyword>
<evidence type="ECO:0000259" key="6">
    <source>
        <dbReference type="SMART" id="SM00576"/>
    </source>
</evidence>
<dbReference type="Gene3D" id="1.10.20.10">
    <property type="entry name" value="Histone, subunit A"/>
    <property type="match status" value="1"/>
</dbReference>
<keyword evidence="2" id="KW-0805">Transcription regulation</keyword>
<dbReference type="AlphaFoldDB" id="A0AAU9LNK4"/>
<feature type="transmembrane region" description="Helical" evidence="5">
    <location>
        <begin position="299"/>
        <end position="318"/>
    </location>
</feature>
<organism evidence="7 8">
    <name type="scientific">Lactuca virosa</name>
    <dbReference type="NCBI Taxonomy" id="75947"/>
    <lineage>
        <taxon>Eukaryota</taxon>
        <taxon>Viridiplantae</taxon>
        <taxon>Streptophyta</taxon>
        <taxon>Embryophyta</taxon>
        <taxon>Tracheophyta</taxon>
        <taxon>Spermatophyta</taxon>
        <taxon>Magnoliopsida</taxon>
        <taxon>eudicotyledons</taxon>
        <taxon>Gunneridae</taxon>
        <taxon>Pentapetalae</taxon>
        <taxon>asterids</taxon>
        <taxon>campanulids</taxon>
        <taxon>Asterales</taxon>
        <taxon>Asteraceae</taxon>
        <taxon>Cichorioideae</taxon>
        <taxon>Cichorieae</taxon>
        <taxon>Lactucinae</taxon>
        <taxon>Lactuca</taxon>
    </lineage>
</organism>
<protein>
    <recommendedName>
        <fullName evidence="6">Bromodomain associated domain-containing protein</fullName>
    </recommendedName>
</protein>
<dbReference type="Proteomes" id="UP001157418">
    <property type="component" value="Unassembled WGS sequence"/>
</dbReference>
<keyword evidence="8" id="KW-1185">Reference proteome</keyword>
<evidence type="ECO:0000256" key="5">
    <source>
        <dbReference type="SAM" id="Phobius"/>
    </source>
</evidence>
<evidence type="ECO:0000313" key="8">
    <source>
        <dbReference type="Proteomes" id="UP001157418"/>
    </source>
</evidence>
<reference evidence="7 8" key="1">
    <citation type="submission" date="2022-01" db="EMBL/GenBank/DDBJ databases">
        <authorList>
            <person name="Xiong W."/>
            <person name="Schranz E."/>
        </authorList>
    </citation>
    <scope>NUCLEOTIDE SEQUENCE [LARGE SCALE GENOMIC DNA]</scope>
</reference>
<dbReference type="InterPro" id="IPR009072">
    <property type="entry name" value="Histone-fold"/>
</dbReference>
<dbReference type="SMART" id="SM00576">
    <property type="entry name" value="BTP"/>
    <property type="match status" value="1"/>
</dbReference>
<feature type="transmembrane region" description="Helical" evidence="5">
    <location>
        <begin position="276"/>
        <end position="293"/>
    </location>
</feature>